<evidence type="ECO:0000313" key="5">
    <source>
        <dbReference type="EMBL" id="OAE22155.1"/>
    </source>
</evidence>
<dbReference type="GO" id="GO:0048046">
    <property type="term" value="C:apoplast"/>
    <property type="evidence" value="ECO:0007669"/>
    <property type="project" value="UniProtKB-SubCell"/>
</dbReference>
<evidence type="ECO:0000256" key="2">
    <source>
        <dbReference type="ARBA" id="ARBA00011738"/>
    </source>
</evidence>
<keyword evidence="4" id="KW-0052">Apoplast</keyword>
<dbReference type="Gene3D" id="2.40.480.10">
    <property type="entry name" value="Allene oxide cyclase-like"/>
    <property type="match status" value="1"/>
</dbReference>
<dbReference type="InterPro" id="IPR004265">
    <property type="entry name" value="Dirigent"/>
</dbReference>
<evidence type="ECO:0000313" key="6">
    <source>
        <dbReference type="Proteomes" id="UP000077202"/>
    </source>
</evidence>
<evidence type="ECO:0000256" key="3">
    <source>
        <dbReference type="ARBA" id="ARBA00022525"/>
    </source>
</evidence>
<comment type="subcellular location">
    <subcellularLocation>
        <location evidence="4">Secreted</location>
        <location evidence="4">Extracellular space</location>
        <location evidence="4">Apoplast</location>
    </subcellularLocation>
</comment>
<accession>A0A176VQB2</accession>
<proteinExistence type="inferred from homology"/>
<gene>
    <name evidence="5" type="ORF">AXG93_1175s1660</name>
</gene>
<comment type="caution">
    <text evidence="5">The sequence shown here is derived from an EMBL/GenBank/DDBJ whole genome shotgun (WGS) entry which is preliminary data.</text>
</comment>
<organism evidence="5 6">
    <name type="scientific">Marchantia polymorpha subsp. ruderalis</name>
    <dbReference type="NCBI Taxonomy" id="1480154"/>
    <lineage>
        <taxon>Eukaryota</taxon>
        <taxon>Viridiplantae</taxon>
        <taxon>Streptophyta</taxon>
        <taxon>Embryophyta</taxon>
        <taxon>Marchantiophyta</taxon>
        <taxon>Marchantiopsida</taxon>
        <taxon>Marchantiidae</taxon>
        <taxon>Marchantiales</taxon>
        <taxon>Marchantiaceae</taxon>
        <taxon>Marchantia</taxon>
    </lineage>
</organism>
<evidence type="ECO:0000256" key="1">
    <source>
        <dbReference type="ARBA" id="ARBA00010746"/>
    </source>
</evidence>
<comment type="subunit">
    <text evidence="2 4">Homodimer.</text>
</comment>
<protein>
    <recommendedName>
        <fullName evidence="4">Dirigent protein</fullName>
    </recommendedName>
</protein>
<comment type="function">
    <text evidence="4">Dirigent proteins impart stereoselectivity on the phenoxy radical-coupling reaction, yielding optically active lignans from two molecules of coniferyl alcohol in the biosynthesis of lignans, flavonolignans, and alkaloids and thus plays a central role in plant secondary metabolism.</text>
</comment>
<name>A0A176VQB2_MARPO</name>
<dbReference type="GO" id="GO:0009699">
    <property type="term" value="P:phenylpropanoid biosynthetic process"/>
    <property type="evidence" value="ECO:0007669"/>
    <property type="project" value="UniProtKB-ARBA"/>
</dbReference>
<dbReference type="EMBL" id="LVLJ01003272">
    <property type="protein sequence ID" value="OAE22155.1"/>
    <property type="molecule type" value="Genomic_DNA"/>
</dbReference>
<sequence>MEKEPDVGESLLEKTYSDSMERTHMTSTLAVFLSALCILSSRCCTPASAMTMKEVNFTYYLHDNFVPPDVTAVAVAGANASIMGPSHLGDTIAFDSVLRETASSASAQIGHFSGLSVSLSNPQEKFILFVLNITLHGYSGTISGSARFNITAPTWEEAVSSGTGSFRGVAGHLIVSAVSFRNGISVLKYDANLILPDHSH</sequence>
<dbReference type="PANTHER" id="PTHR21495">
    <property type="entry name" value="NUCLEOPORIN-RELATED"/>
    <property type="match status" value="1"/>
</dbReference>
<keyword evidence="6" id="KW-1185">Reference proteome</keyword>
<reference evidence="5" key="1">
    <citation type="submission" date="2016-03" db="EMBL/GenBank/DDBJ databases">
        <title>Mechanisms controlling the formation of the plant cell surface in tip-growing cells are functionally conserved among land plants.</title>
        <authorList>
            <person name="Honkanen S."/>
            <person name="Jones V.A."/>
            <person name="Morieri G."/>
            <person name="Champion C."/>
            <person name="Hetherington A.J."/>
            <person name="Kelly S."/>
            <person name="Saint-Marcoux D."/>
            <person name="Proust H."/>
            <person name="Prescott H."/>
            <person name="Dolan L."/>
        </authorList>
    </citation>
    <scope>NUCLEOTIDE SEQUENCE [LARGE SCALE GENOMIC DNA]</scope>
    <source>
        <tissue evidence="5">Whole gametophyte</tissue>
    </source>
</reference>
<dbReference type="Proteomes" id="UP000077202">
    <property type="component" value="Unassembled WGS sequence"/>
</dbReference>
<dbReference type="AlphaFoldDB" id="A0A176VQB2"/>
<dbReference type="Pfam" id="PF03018">
    <property type="entry name" value="Dirigent"/>
    <property type="match status" value="1"/>
</dbReference>
<comment type="similarity">
    <text evidence="1 4">Belongs to the plant dirigent protein family.</text>
</comment>
<dbReference type="InterPro" id="IPR044859">
    <property type="entry name" value="Allene_oxi_cyc_Dirigent"/>
</dbReference>
<keyword evidence="3 4" id="KW-0964">Secreted</keyword>
<evidence type="ECO:0000256" key="4">
    <source>
        <dbReference type="RuleBase" id="RU363099"/>
    </source>
</evidence>